<dbReference type="KEGG" id="nps:KRR39_21200"/>
<dbReference type="PANTHER" id="PTHR43343:SF3">
    <property type="entry name" value="PROTEASE DO-LIKE 8, CHLOROPLASTIC"/>
    <property type="match status" value="1"/>
</dbReference>
<dbReference type="GO" id="GO:0006508">
    <property type="term" value="P:proteolysis"/>
    <property type="evidence" value="ECO:0007669"/>
    <property type="project" value="UniProtKB-KW"/>
</dbReference>
<dbReference type="RefSeq" id="WP_216939376.1">
    <property type="nucleotide sequence ID" value="NZ_CP077062.1"/>
</dbReference>
<evidence type="ECO:0000256" key="1">
    <source>
        <dbReference type="ARBA" id="ARBA00022670"/>
    </source>
</evidence>
<evidence type="ECO:0000256" key="3">
    <source>
        <dbReference type="SAM" id="MobiDB-lite"/>
    </source>
</evidence>
<keyword evidence="4" id="KW-1133">Transmembrane helix</keyword>
<dbReference type="PROSITE" id="PS50106">
    <property type="entry name" value="PDZ"/>
    <property type="match status" value="1"/>
</dbReference>
<reference evidence="6" key="1">
    <citation type="submission" date="2021-06" db="EMBL/GenBank/DDBJ databases">
        <title>Complete genome sequence of Nocardioides sp. G188.</title>
        <authorList>
            <person name="Im W.-T."/>
        </authorList>
    </citation>
    <scope>NUCLEOTIDE SEQUENCE</scope>
    <source>
        <strain evidence="6">G188</strain>
    </source>
</reference>
<dbReference type="PANTHER" id="PTHR43343">
    <property type="entry name" value="PEPTIDASE S12"/>
    <property type="match status" value="1"/>
</dbReference>
<keyword evidence="4" id="KW-0472">Membrane</keyword>
<dbReference type="Pfam" id="PF13180">
    <property type="entry name" value="PDZ_2"/>
    <property type="match status" value="1"/>
</dbReference>
<feature type="region of interest" description="Disordered" evidence="3">
    <location>
        <begin position="1"/>
        <end position="64"/>
    </location>
</feature>
<evidence type="ECO:0000259" key="5">
    <source>
        <dbReference type="PROSITE" id="PS50106"/>
    </source>
</evidence>
<name>A0A975XZW7_9ACTN</name>
<proteinExistence type="predicted"/>
<keyword evidence="4" id="KW-0812">Transmembrane</keyword>
<dbReference type="InterPro" id="IPR001478">
    <property type="entry name" value="PDZ"/>
</dbReference>
<keyword evidence="1" id="KW-0645">Protease</keyword>
<evidence type="ECO:0000256" key="2">
    <source>
        <dbReference type="ARBA" id="ARBA00022801"/>
    </source>
</evidence>
<dbReference type="InterPro" id="IPR051201">
    <property type="entry name" value="Chloro_Bact_Ser_Proteases"/>
</dbReference>
<keyword evidence="2" id="KW-0378">Hydrolase</keyword>
<feature type="transmembrane region" description="Helical" evidence="4">
    <location>
        <begin position="89"/>
        <end position="112"/>
    </location>
</feature>
<accession>A0A975XZW7</accession>
<feature type="compositionally biased region" description="Basic and acidic residues" evidence="3">
    <location>
        <begin position="9"/>
        <end position="25"/>
    </location>
</feature>
<dbReference type="EMBL" id="CP077062">
    <property type="protein sequence ID" value="QWZ07866.1"/>
    <property type="molecule type" value="Genomic_DNA"/>
</dbReference>
<dbReference type="GO" id="GO:0008233">
    <property type="term" value="F:peptidase activity"/>
    <property type="evidence" value="ECO:0007669"/>
    <property type="project" value="UniProtKB-KW"/>
</dbReference>
<dbReference type="SMART" id="SM00228">
    <property type="entry name" value="PDZ"/>
    <property type="match status" value="1"/>
</dbReference>
<sequence>MTEQSPNHGNDDETQRTPGSTDDRTAGTSHRYGAQAGRTPDRPDPHVASPSPAPAPASGDTARFGFGFADRTEQAGPVRTRPSRPSGGVVAALLAAALVVGGLGGLAGGAGFTAVDDLVGGGSGSQTSSAGSTSSPVVAHKDVAPAADSVESVARAVLPSVVKINVKGQQGEGSGSGIVISSDGEILTNNHVAAVAGQGGEISVNFNDGSAKKATVVGTDPLTDLAVIKAEGVSGLQPATIATSGKVEVGENVVAIGSPFGLEATVTSGIVSALNRPVSVGSESDQSGQDTTYPAIQTDAAINPGNSGGPLVDLSGDVIGINSSIRTASSGGPDSSSGGSIGLGFAIPIEQVWPVVQQLRNGEKATHARLGVSVSDAASTNGLLSGAGIESVNQGSAGQKAGLKRGDVVTKVDDQVVTGSDSLVATIRGHRPGDKVTLTVVAGGNKTRTVQVTLDSDGGSASS</sequence>
<dbReference type="Proteomes" id="UP000683575">
    <property type="component" value="Chromosome"/>
</dbReference>
<keyword evidence="7" id="KW-1185">Reference proteome</keyword>
<evidence type="ECO:0000313" key="6">
    <source>
        <dbReference type="EMBL" id="QWZ07866.1"/>
    </source>
</evidence>
<gene>
    <name evidence="6" type="ORF">KRR39_21200</name>
</gene>
<protein>
    <submittedName>
        <fullName evidence="6">Trypsin-like peptidase domain-containing protein</fullName>
    </submittedName>
</protein>
<organism evidence="6 7">
    <name type="scientific">Nocardioides panacis</name>
    <dbReference type="NCBI Taxonomy" id="2849501"/>
    <lineage>
        <taxon>Bacteria</taxon>
        <taxon>Bacillati</taxon>
        <taxon>Actinomycetota</taxon>
        <taxon>Actinomycetes</taxon>
        <taxon>Propionibacteriales</taxon>
        <taxon>Nocardioidaceae</taxon>
        <taxon>Nocardioides</taxon>
    </lineage>
</organism>
<dbReference type="Pfam" id="PF13365">
    <property type="entry name" value="Trypsin_2"/>
    <property type="match status" value="1"/>
</dbReference>
<feature type="domain" description="PDZ" evidence="5">
    <location>
        <begin position="355"/>
        <end position="444"/>
    </location>
</feature>
<evidence type="ECO:0000313" key="7">
    <source>
        <dbReference type="Proteomes" id="UP000683575"/>
    </source>
</evidence>
<evidence type="ECO:0000256" key="4">
    <source>
        <dbReference type="SAM" id="Phobius"/>
    </source>
</evidence>
<dbReference type="AlphaFoldDB" id="A0A975XZW7"/>